<dbReference type="AlphaFoldDB" id="A0A8H4R7L0"/>
<keyword evidence="1" id="KW-0479">Metal-binding</keyword>
<organism evidence="6 7">
    <name type="scientific">Agrocybe pediades</name>
    <dbReference type="NCBI Taxonomy" id="84607"/>
    <lineage>
        <taxon>Eukaryota</taxon>
        <taxon>Fungi</taxon>
        <taxon>Dikarya</taxon>
        <taxon>Basidiomycota</taxon>
        <taxon>Agaricomycotina</taxon>
        <taxon>Agaricomycetes</taxon>
        <taxon>Agaricomycetidae</taxon>
        <taxon>Agaricales</taxon>
        <taxon>Agaricineae</taxon>
        <taxon>Strophariaceae</taxon>
        <taxon>Agrocybe</taxon>
    </lineage>
</organism>
<dbReference type="Gene3D" id="6.10.140.2220">
    <property type="match status" value="1"/>
</dbReference>
<dbReference type="EMBL" id="JAACJL010000001">
    <property type="protein sequence ID" value="KAF4623167.1"/>
    <property type="molecule type" value="Genomic_DNA"/>
</dbReference>
<feature type="domain" description="MYND-type" evidence="5">
    <location>
        <begin position="5"/>
        <end position="44"/>
    </location>
</feature>
<evidence type="ECO:0000259" key="5">
    <source>
        <dbReference type="PROSITE" id="PS50865"/>
    </source>
</evidence>
<proteinExistence type="predicted"/>
<dbReference type="Pfam" id="PF01753">
    <property type="entry name" value="zf-MYND"/>
    <property type="match status" value="1"/>
</dbReference>
<dbReference type="GO" id="GO:0008270">
    <property type="term" value="F:zinc ion binding"/>
    <property type="evidence" value="ECO:0007669"/>
    <property type="project" value="UniProtKB-KW"/>
</dbReference>
<dbReference type="PROSITE" id="PS01360">
    <property type="entry name" value="ZF_MYND_1"/>
    <property type="match status" value="1"/>
</dbReference>
<keyword evidence="3" id="KW-0862">Zinc</keyword>
<dbReference type="SUPFAM" id="SSF144232">
    <property type="entry name" value="HIT/MYND zinc finger-like"/>
    <property type="match status" value="1"/>
</dbReference>
<evidence type="ECO:0000256" key="3">
    <source>
        <dbReference type="ARBA" id="ARBA00022833"/>
    </source>
</evidence>
<evidence type="ECO:0000256" key="1">
    <source>
        <dbReference type="ARBA" id="ARBA00022723"/>
    </source>
</evidence>
<dbReference type="PROSITE" id="PS50865">
    <property type="entry name" value="ZF_MYND_2"/>
    <property type="match status" value="1"/>
</dbReference>
<dbReference type="Proteomes" id="UP000521872">
    <property type="component" value="Unassembled WGS sequence"/>
</dbReference>
<dbReference type="InterPro" id="IPR002893">
    <property type="entry name" value="Znf_MYND"/>
</dbReference>
<name>A0A8H4R7L0_9AGAR</name>
<evidence type="ECO:0000256" key="4">
    <source>
        <dbReference type="PROSITE-ProRule" id="PRU00134"/>
    </source>
</evidence>
<keyword evidence="7" id="KW-1185">Reference proteome</keyword>
<evidence type="ECO:0000313" key="7">
    <source>
        <dbReference type="Proteomes" id="UP000521872"/>
    </source>
</evidence>
<accession>A0A8H4R7L0</accession>
<keyword evidence="2 4" id="KW-0863">Zinc-finger</keyword>
<comment type="caution">
    <text evidence="6">The sequence shown here is derived from an EMBL/GenBank/DDBJ whole genome shotgun (WGS) entry which is preliminary data.</text>
</comment>
<sequence>MPPSCSVCEKSEGVTIQQCSQCRNRKYCSRECQTKDWPTHKKDCNKPWYDKYRKCQDKSLHHGKLELITWSNAKEGTGWGHVFEDEAADLKRKFEVELQRDEAKFYKEWPQGFRWTCCGTDGGMDYGCDHHGSGPKPCTCDFCRMGKPLPDKIYNEDSASRHGLQLRRGPDPRSYNSRIAAIATKGRGMLGLDM</sequence>
<reference evidence="6 7" key="1">
    <citation type="submission" date="2019-12" db="EMBL/GenBank/DDBJ databases">
        <authorList>
            <person name="Floudas D."/>
            <person name="Bentzer J."/>
            <person name="Ahren D."/>
            <person name="Johansson T."/>
            <person name="Persson P."/>
            <person name="Tunlid A."/>
        </authorList>
    </citation>
    <scope>NUCLEOTIDE SEQUENCE [LARGE SCALE GENOMIC DNA]</scope>
    <source>
        <strain evidence="6 7">CBS 102.39</strain>
    </source>
</reference>
<evidence type="ECO:0000313" key="6">
    <source>
        <dbReference type="EMBL" id="KAF4623167.1"/>
    </source>
</evidence>
<gene>
    <name evidence="6" type="ORF">D9613_001313</name>
</gene>
<protein>
    <recommendedName>
        <fullName evidence="5">MYND-type domain-containing protein</fullName>
    </recommendedName>
</protein>
<evidence type="ECO:0000256" key="2">
    <source>
        <dbReference type="ARBA" id="ARBA00022771"/>
    </source>
</evidence>